<protein>
    <submittedName>
        <fullName evidence="3">Glycosyltransferase family 4 protein</fullName>
    </submittedName>
</protein>
<proteinExistence type="predicted"/>
<dbReference type="EMBL" id="JBHSQV010000027">
    <property type="protein sequence ID" value="MFC5985553.1"/>
    <property type="molecule type" value="Genomic_DNA"/>
</dbReference>
<dbReference type="Gene3D" id="3.40.50.2000">
    <property type="entry name" value="Glycogen Phosphorylase B"/>
    <property type="match status" value="2"/>
</dbReference>
<accession>A0ABW1IKG3</accession>
<dbReference type="RefSeq" id="WP_379892500.1">
    <property type="nucleotide sequence ID" value="NZ_CBCSCT010000009.1"/>
</dbReference>
<sequence length="396" mass="45245">MKVLIFNTLYYPNIVGGAEKSVQLLAEGLVQLGIQPVIVSTAKEDKVQEVNGVKVYYLSHRNLYWGVDSKSKPSYQKMLWHGIDSHNPFMARKVKDIIAVERPDVIHTNNITGLSTAPWIVARNMGIPVAHTLRDFSLMCVKSTMFKANQNCEKRCSSCSLYTESKKRLSNQGYVHHLIGNSQFMIDRHQHFGYFQNTPSSRIFNGAVIQSPTLDFKKIGEKRRLKFLYMGRIEETKGVKLLLDTFQDLDNAELLLAGKVYDEQIQANLDNSKYPDHITFLGYTNPSDILPEVDMLIAPSIWHEPLPRVILEAYSYGKPVIGSNRGGIPECIEEGKTGFIFDPNQPESLRSNIERIINYPNLLREMSLDLENYLKQFNIQRTINEYCNVYKQISNS</sequence>
<feature type="domain" description="Glycosyltransferase subfamily 4-like N-terminal" evidence="2">
    <location>
        <begin position="15"/>
        <end position="206"/>
    </location>
</feature>
<dbReference type="Pfam" id="PF00534">
    <property type="entry name" value="Glycos_transf_1"/>
    <property type="match status" value="1"/>
</dbReference>
<name>A0ABW1IKG3_9BACL</name>
<reference evidence="4" key="1">
    <citation type="journal article" date="2019" name="Int. J. Syst. Evol. Microbiol.">
        <title>The Global Catalogue of Microorganisms (GCM) 10K type strain sequencing project: providing services to taxonomists for standard genome sequencing and annotation.</title>
        <authorList>
            <consortium name="The Broad Institute Genomics Platform"/>
            <consortium name="The Broad Institute Genome Sequencing Center for Infectious Disease"/>
            <person name="Wu L."/>
            <person name="Ma J."/>
        </authorList>
    </citation>
    <scope>NUCLEOTIDE SEQUENCE [LARGE SCALE GENOMIC DNA]</scope>
    <source>
        <strain evidence="4">CCM 8749</strain>
    </source>
</reference>
<feature type="domain" description="Glycosyl transferase family 1" evidence="1">
    <location>
        <begin position="216"/>
        <end position="366"/>
    </location>
</feature>
<dbReference type="InterPro" id="IPR050194">
    <property type="entry name" value="Glycosyltransferase_grp1"/>
</dbReference>
<keyword evidence="4" id="KW-1185">Reference proteome</keyword>
<organism evidence="3 4">
    <name type="scientific">Marinicrinis lubricantis</name>
    <dbReference type="NCBI Taxonomy" id="2086470"/>
    <lineage>
        <taxon>Bacteria</taxon>
        <taxon>Bacillati</taxon>
        <taxon>Bacillota</taxon>
        <taxon>Bacilli</taxon>
        <taxon>Bacillales</taxon>
        <taxon>Paenibacillaceae</taxon>
    </lineage>
</organism>
<evidence type="ECO:0000259" key="1">
    <source>
        <dbReference type="Pfam" id="PF00534"/>
    </source>
</evidence>
<dbReference type="CDD" id="cd03823">
    <property type="entry name" value="GT4_ExpE7-like"/>
    <property type="match status" value="1"/>
</dbReference>
<evidence type="ECO:0000313" key="4">
    <source>
        <dbReference type="Proteomes" id="UP001596250"/>
    </source>
</evidence>
<evidence type="ECO:0000259" key="2">
    <source>
        <dbReference type="Pfam" id="PF13439"/>
    </source>
</evidence>
<dbReference type="Pfam" id="PF13439">
    <property type="entry name" value="Glyco_transf_4"/>
    <property type="match status" value="1"/>
</dbReference>
<evidence type="ECO:0000313" key="3">
    <source>
        <dbReference type="EMBL" id="MFC5985553.1"/>
    </source>
</evidence>
<dbReference type="InterPro" id="IPR028098">
    <property type="entry name" value="Glyco_trans_4-like_N"/>
</dbReference>
<dbReference type="Proteomes" id="UP001596250">
    <property type="component" value="Unassembled WGS sequence"/>
</dbReference>
<gene>
    <name evidence="3" type="ORF">ACFPXP_03760</name>
</gene>
<dbReference type="SUPFAM" id="SSF53756">
    <property type="entry name" value="UDP-Glycosyltransferase/glycogen phosphorylase"/>
    <property type="match status" value="1"/>
</dbReference>
<comment type="caution">
    <text evidence="3">The sequence shown here is derived from an EMBL/GenBank/DDBJ whole genome shotgun (WGS) entry which is preliminary data.</text>
</comment>
<dbReference type="InterPro" id="IPR001296">
    <property type="entry name" value="Glyco_trans_1"/>
</dbReference>
<dbReference type="PANTHER" id="PTHR45947:SF3">
    <property type="entry name" value="SULFOQUINOVOSYL TRANSFERASE SQD2"/>
    <property type="match status" value="1"/>
</dbReference>
<dbReference type="PANTHER" id="PTHR45947">
    <property type="entry name" value="SULFOQUINOVOSYL TRANSFERASE SQD2"/>
    <property type="match status" value="1"/>
</dbReference>